<dbReference type="GO" id="GO:0032259">
    <property type="term" value="P:methylation"/>
    <property type="evidence" value="ECO:0007669"/>
    <property type="project" value="UniProtKB-KW"/>
</dbReference>
<dbReference type="InterPro" id="IPR029063">
    <property type="entry name" value="SAM-dependent_MTases_sf"/>
</dbReference>
<dbReference type="Gene3D" id="3.40.50.150">
    <property type="entry name" value="Vaccinia Virus protein VP39"/>
    <property type="match status" value="1"/>
</dbReference>
<evidence type="ECO:0000256" key="1">
    <source>
        <dbReference type="ARBA" id="ARBA00022603"/>
    </source>
</evidence>
<dbReference type="SUPFAM" id="SSF53335">
    <property type="entry name" value="S-adenosyl-L-methionine-dependent methyltransferases"/>
    <property type="match status" value="1"/>
</dbReference>
<reference evidence="3 4" key="1">
    <citation type="submission" date="2013-06" db="EMBL/GenBank/DDBJ databases">
        <title>The Genome Sequence of Acinetobacter rudis CIP 110305.</title>
        <authorList>
            <consortium name="The Broad Institute Genome Sequencing Platform"/>
            <consortium name="The Broad Institute Genome Sequencing Center for Infectious Disease"/>
            <person name="Cerqueira G."/>
            <person name="Feldgarden M."/>
            <person name="Courvalin P."/>
            <person name="Perichon B."/>
            <person name="Grillot-Courvalin C."/>
            <person name="Clermont D."/>
            <person name="Rocha E."/>
            <person name="Yoon E.-J."/>
            <person name="Nemec A."/>
            <person name="Young S.K."/>
            <person name="Zeng Q."/>
            <person name="Gargeya S."/>
            <person name="Fitzgerald M."/>
            <person name="Abouelleil A."/>
            <person name="Alvarado L."/>
            <person name="Berlin A.M."/>
            <person name="Chapman S.B."/>
            <person name="Dewar J."/>
            <person name="Goldberg J."/>
            <person name="Griggs A."/>
            <person name="Gujja S."/>
            <person name="Hansen M."/>
            <person name="Howarth C."/>
            <person name="Imamovic A."/>
            <person name="Larimer J."/>
            <person name="McCowan C."/>
            <person name="Murphy C."/>
            <person name="Pearson M."/>
            <person name="Priest M."/>
            <person name="Roberts A."/>
            <person name="Saif S."/>
            <person name="Shea T."/>
            <person name="Sykes S."/>
            <person name="Wortman J."/>
            <person name="Nusbaum C."/>
            <person name="Birren B."/>
        </authorList>
    </citation>
    <scope>NUCLEOTIDE SEQUENCE [LARGE SCALE GENOMIC DNA]</scope>
    <source>
        <strain evidence="3 4">CIP 110305</strain>
    </source>
</reference>
<dbReference type="Proteomes" id="UP000014568">
    <property type="component" value="Unassembled WGS sequence"/>
</dbReference>
<proteinExistence type="predicted"/>
<keyword evidence="1" id="KW-0489">Methyltransferase</keyword>
<evidence type="ECO:0000313" key="4">
    <source>
        <dbReference type="Proteomes" id="UP000014568"/>
    </source>
</evidence>
<evidence type="ECO:0000256" key="2">
    <source>
        <dbReference type="ARBA" id="ARBA00022679"/>
    </source>
</evidence>
<gene>
    <name evidence="3" type="ORF">F945_00916</name>
</gene>
<dbReference type="STRING" id="632955.GCA_000829675_02180"/>
<dbReference type="GO" id="GO:0016279">
    <property type="term" value="F:protein-lysine N-methyltransferase activity"/>
    <property type="evidence" value="ECO:0007669"/>
    <property type="project" value="TreeGrafter"/>
</dbReference>
<dbReference type="EMBL" id="ATGI01000006">
    <property type="protein sequence ID" value="EPF80021.1"/>
    <property type="molecule type" value="Genomic_DNA"/>
</dbReference>
<evidence type="ECO:0008006" key="5">
    <source>
        <dbReference type="Google" id="ProtNLM"/>
    </source>
</evidence>
<dbReference type="eggNOG" id="COG3897">
    <property type="taxonomic scope" value="Bacteria"/>
</dbReference>
<dbReference type="CDD" id="cd02440">
    <property type="entry name" value="AdoMet_MTases"/>
    <property type="match status" value="1"/>
</dbReference>
<name>S3PMI7_9GAMM</name>
<dbReference type="PANTHER" id="PTHR43648:SF1">
    <property type="entry name" value="ELECTRON TRANSFER FLAVOPROTEIN BETA SUBUNIT LYSINE METHYLTRANSFERASE"/>
    <property type="match status" value="1"/>
</dbReference>
<dbReference type="Pfam" id="PF06325">
    <property type="entry name" value="PrmA"/>
    <property type="match status" value="1"/>
</dbReference>
<dbReference type="PATRIC" id="fig|421052.3.peg.903"/>
<keyword evidence="2" id="KW-0808">Transferase</keyword>
<comment type="caution">
    <text evidence="3">The sequence shown here is derived from an EMBL/GenBank/DDBJ whole genome shotgun (WGS) entry which is preliminary data.</text>
</comment>
<organism evidence="3 4">
    <name type="scientific">Acinetobacter rudis CIP 110305</name>
    <dbReference type="NCBI Taxonomy" id="421052"/>
    <lineage>
        <taxon>Bacteria</taxon>
        <taxon>Pseudomonadati</taxon>
        <taxon>Pseudomonadota</taxon>
        <taxon>Gammaproteobacteria</taxon>
        <taxon>Moraxellales</taxon>
        <taxon>Moraxellaceae</taxon>
        <taxon>Acinetobacter</taxon>
    </lineage>
</organism>
<dbReference type="PANTHER" id="PTHR43648">
    <property type="entry name" value="ELECTRON TRANSFER FLAVOPROTEIN BETA SUBUNIT LYSINE METHYLTRANSFERASE"/>
    <property type="match status" value="1"/>
</dbReference>
<protein>
    <recommendedName>
        <fullName evidence="5">Ribosomal protein L11 methyltransferase</fullName>
    </recommendedName>
</protein>
<dbReference type="RefSeq" id="WP_016655339.1">
    <property type="nucleotide sequence ID" value="NZ_KE340351.1"/>
</dbReference>
<evidence type="ECO:0000313" key="3">
    <source>
        <dbReference type="EMBL" id="EPF80021.1"/>
    </source>
</evidence>
<dbReference type="HOGENOM" id="CLU_074455_0_0_6"/>
<accession>S3PMI7</accession>
<sequence length="225" mass="25895">MFDLSTRAPQHLYDALQLIIPGCDLQAQTLPDTPIKLWLIPPVFPTERLDDEVIRRIWQDTPYWIFCWASGLAMAQWILSEPEHVKDKVVLDFGAGSGVVAIAAKLAGAKRVICCDIDTVSLNACRENARLNQVELEYLDDLYQAEQVDVLLAADVLYDQSNRFFLDEFLKFSQQVWVADSRVKNFSHPRYQKMEQRSATTWPDLDESQEFRNVSFYTTHHVANI</sequence>
<keyword evidence="4" id="KW-1185">Reference proteome</keyword>
<dbReference type="AlphaFoldDB" id="S3PMI7"/>
<dbReference type="InterPro" id="IPR050078">
    <property type="entry name" value="Ribosomal_L11_MeTrfase_PrmA"/>
</dbReference>